<dbReference type="RefSeq" id="WP_162409647.1">
    <property type="nucleotide sequence ID" value="NZ_PDWN01000005.1"/>
</dbReference>
<keyword evidence="1" id="KW-0472">Membrane</keyword>
<evidence type="ECO:0000313" key="2">
    <source>
        <dbReference type="EMBL" id="KAF1695398.1"/>
    </source>
</evidence>
<dbReference type="Proteomes" id="UP000788419">
    <property type="component" value="Unassembled WGS sequence"/>
</dbReference>
<accession>A0ABQ6Z876</accession>
<keyword evidence="1" id="KW-1133">Transmembrane helix</keyword>
<proteinExistence type="predicted"/>
<keyword evidence="3" id="KW-1185">Reference proteome</keyword>
<organism evidence="2 3">
    <name type="scientific">Pseudoxanthomonas daejeonensis</name>
    <dbReference type="NCBI Taxonomy" id="266062"/>
    <lineage>
        <taxon>Bacteria</taxon>
        <taxon>Pseudomonadati</taxon>
        <taxon>Pseudomonadota</taxon>
        <taxon>Gammaproteobacteria</taxon>
        <taxon>Lysobacterales</taxon>
        <taxon>Lysobacteraceae</taxon>
        <taxon>Pseudoxanthomonas</taxon>
    </lineage>
</organism>
<name>A0ABQ6Z876_9GAMM</name>
<comment type="caution">
    <text evidence="2">The sequence shown here is derived from an EMBL/GenBank/DDBJ whole genome shotgun (WGS) entry which is preliminary data.</text>
</comment>
<keyword evidence="1" id="KW-0812">Transmembrane</keyword>
<feature type="transmembrane region" description="Helical" evidence="1">
    <location>
        <begin position="29"/>
        <end position="60"/>
    </location>
</feature>
<evidence type="ECO:0000313" key="3">
    <source>
        <dbReference type="Proteomes" id="UP000788419"/>
    </source>
</evidence>
<protein>
    <recommendedName>
        <fullName evidence="4">Transmembrane protein</fullName>
    </recommendedName>
</protein>
<sequence length="93" mass="10312">MHARSFRFDSAHLNAFFSPRKPRTPLLRAVLGVVGLVLLAMLVFFGLFVGAAMLAVGLAWRLLRRSPARPASPTQVVDAEYRVVRKSELPAPR</sequence>
<evidence type="ECO:0008006" key="4">
    <source>
        <dbReference type="Google" id="ProtNLM"/>
    </source>
</evidence>
<dbReference type="EMBL" id="PDWN01000005">
    <property type="protein sequence ID" value="KAF1695398.1"/>
    <property type="molecule type" value="Genomic_DNA"/>
</dbReference>
<reference evidence="2 3" key="1">
    <citation type="submission" date="2017-10" db="EMBL/GenBank/DDBJ databases">
        <title>Whole genome sequencing of members of genus Pseudoxanthomonas.</title>
        <authorList>
            <person name="Kumar S."/>
            <person name="Bansal K."/>
            <person name="Kaur A."/>
            <person name="Patil P."/>
            <person name="Sharma S."/>
            <person name="Patil P.B."/>
        </authorList>
    </citation>
    <scope>NUCLEOTIDE SEQUENCE [LARGE SCALE GENOMIC DNA]</scope>
    <source>
        <strain evidence="2 3">DSM 17801</strain>
    </source>
</reference>
<gene>
    <name evidence="2" type="ORF">CSC65_06410</name>
</gene>
<evidence type="ECO:0000256" key="1">
    <source>
        <dbReference type="SAM" id="Phobius"/>
    </source>
</evidence>